<proteinExistence type="predicted"/>
<sequence length="299" mass="32968">MADTNDCQAQDESIKDLQSQSSKGIKKGKIDSSKTWNTGGQFDLNLAQGSQSNWAAGGDDFSFSINSYFGLYAFYKKERYSWDNTMDLNYGLVNTTSLGTRKNDDRIDLLSKVGYEIAPKLSLSALLNFHSQFSRGYGYNSNGSKELLSDFMAPGYLLLSVGLDYKPVSGLSIFVSPLTSRWTFVRNDSLSAKGAYGVVPGEKSKNEIGAFVSVNYLKDITKTISYKGRLDLFSNYEHNPQNVDVLMNNMFTAKVSKVLTASLGLDLIYDDDVKLFGPNHDSPGLQLKSLIAAGLSVRF</sequence>
<gene>
    <name evidence="2" type="ORF">EFY79_03915</name>
</gene>
<protein>
    <submittedName>
        <fullName evidence="2">DUF3078 domain-containing protein</fullName>
    </submittedName>
</protein>
<dbReference type="EMBL" id="RJJR01000002">
    <property type="protein sequence ID" value="RNI39198.1"/>
    <property type="molecule type" value="Genomic_DNA"/>
</dbReference>
<evidence type="ECO:0000313" key="3">
    <source>
        <dbReference type="Proteomes" id="UP000267223"/>
    </source>
</evidence>
<keyword evidence="3" id="KW-1185">Reference proteome</keyword>
<dbReference type="InterPro" id="IPR021428">
    <property type="entry name" value="DUF3078"/>
</dbReference>
<comment type="caution">
    <text evidence="2">The sequence shown here is derived from an EMBL/GenBank/DDBJ whole genome shotgun (WGS) entry which is preliminary data.</text>
</comment>
<evidence type="ECO:0000256" key="1">
    <source>
        <dbReference type="SAM" id="MobiDB-lite"/>
    </source>
</evidence>
<organism evidence="2 3">
    <name type="scientific">Hanamia caeni</name>
    <dbReference type="NCBI Taxonomy" id="2294116"/>
    <lineage>
        <taxon>Bacteria</taxon>
        <taxon>Pseudomonadati</taxon>
        <taxon>Bacteroidota</taxon>
        <taxon>Chitinophagia</taxon>
        <taxon>Chitinophagales</taxon>
        <taxon>Chitinophagaceae</taxon>
        <taxon>Hanamia</taxon>
    </lineage>
</organism>
<dbReference type="AlphaFoldDB" id="A0A3M9NQA2"/>
<dbReference type="Proteomes" id="UP000267223">
    <property type="component" value="Unassembled WGS sequence"/>
</dbReference>
<feature type="compositionally biased region" description="Polar residues" evidence="1">
    <location>
        <begin position="1"/>
        <end position="11"/>
    </location>
</feature>
<dbReference type="Pfam" id="PF11276">
    <property type="entry name" value="DUF3078"/>
    <property type="match status" value="1"/>
</dbReference>
<evidence type="ECO:0000313" key="2">
    <source>
        <dbReference type="EMBL" id="RNI39198.1"/>
    </source>
</evidence>
<name>A0A3M9NQA2_9BACT</name>
<reference evidence="2 3" key="1">
    <citation type="submission" date="2018-11" db="EMBL/GenBank/DDBJ databases">
        <title>Draft genome sequence of Ferruginibacter sp. BO-59.</title>
        <authorList>
            <person name="Im W.T."/>
        </authorList>
    </citation>
    <scope>NUCLEOTIDE SEQUENCE [LARGE SCALE GENOMIC DNA]</scope>
    <source>
        <strain evidence="2 3">BO-59</strain>
    </source>
</reference>
<accession>A0A3M9NQA2</accession>
<feature type="region of interest" description="Disordered" evidence="1">
    <location>
        <begin position="1"/>
        <end position="32"/>
    </location>
</feature>
<dbReference type="OrthoDB" id="1495718at2"/>